<dbReference type="Proteomes" id="UP000002281">
    <property type="component" value="Chromosome 4"/>
</dbReference>
<dbReference type="OMA" id="WPCHEAS"/>
<accession>A0A3Q2L0Q4</accession>
<reference evidence="5" key="2">
    <citation type="submission" date="2025-05" db="UniProtKB">
        <authorList>
            <consortium name="Ensembl"/>
        </authorList>
    </citation>
    <scope>IDENTIFICATION</scope>
    <source>
        <strain evidence="5">Thoroughbred</strain>
    </source>
</reference>
<evidence type="ECO:0000313" key="5">
    <source>
        <dbReference type="Ensembl" id="ENSECAP00000030766.1"/>
    </source>
</evidence>
<dbReference type="Bgee" id="ENSECAG00000029294">
    <property type="expression patterns" value="Expressed in bone marrow and 23 other cell types or tissues"/>
</dbReference>
<organism evidence="5 6">
    <name type="scientific">Equus caballus</name>
    <name type="common">Horse</name>
    <dbReference type="NCBI Taxonomy" id="9796"/>
    <lineage>
        <taxon>Eukaryota</taxon>
        <taxon>Metazoa</taxon>
        <taxon>Chordata</taxon>
        <taxon>Craniata</taxon>
        <taxon>Vertebrata</taxon>
        <taxon>Euteleostomi</taxon>
        <taxon>Mammalia</taxon>
        <taxon>Eutheria</taxon>
        <taxon>Laurasiatheria</taxon>
        <taxon>Perissodactyla</taxon>
        <taxon>Equidae</taxon>
        <taxon>Equus</taxon>
    </lineage>
</organism>
<dbReference type="PaxDb" id="9796-ENSECAP00000030766"/>
<dbReference type="Ensembl" id="ENSECAT00000053115.2">
    <property type="protein sequence ID" value="ENSECAP00000030766.1"/>
    <property type="gene ID" value="ENSECAG00000029294.2"/>
</dbReference>
<keyword evidence="4" id="KW-1133">Transmembrane helix</keyword>
<dbReference type="GO" id="GO:0070971">
    <property type="term" value="C:endoplasmic reticulum exit site"/>
    <property type="evidence" value="ECO:0000318"/>
    <property type="project" value="GO_Central"/>
</dbReference>
<keyword evidence="4" id="KW-0812">Transmembrane</keyword>
<dbReference type="GO" id="GO:0035459">
    <property type="term" value="P:vesicle cargo loading"/>
    <property type="evidence" value="ECO:0000318"/>
    <property type="project" value="GO_Central"/>
</dbReference>
<evidence type="ECO:0000313" key="6">
    <source>
        <dbReference type="Proteomes" id="UP000002281"/>
    </source>
</evidence>
<evidence type="ECO:0000256" key="2">
    <source>
        <dbReference type="SAM" id="Coils"/>
    </source>
</evidence>
<dbReference type="PANTHER" id="PTHR23158">
    <property type="entry name" value="MELANOMA INHIBITORY ACTIVITY-RELATED"/>
    <property type="match status" value="1"/>
</dbReference>
<dbReference type="GO" id="GO:0006888">
    <property type="term" value="P:endoplasmic reticulum to Golgi vesicle-mediated transport"/>
    <property type="evidence" value="ECO:0000318"/>
    <property type="project" value="GO_Central"/>
</dbReference>
<feature type="transmembrane region" description="Helical" evidence="4">
    <location>
        <begin position="7"/>
        <end position="26"/>
    </location>
</feature>
<keyword evidence="4" id="KW-0472">Membrane</keyword>
<dbReference type="PANTHER" id="PTHR23158:SF59">
    <property type="match status" value="1"/>
</dbReference>
<keyword evidence="1 2" id="KW-0175">Coiled coil</keyword>
<dbReference type="GeneTree" id="ENSGT00950000182767"/>
<keyword evidence="6" id="KW-1185">Reference proteome</keyword>
<evidence type="ECO:0000256" key="3">
    <source>
        <dbReference type="SAM" id="MobiDB-lite"/>
    </source>
</evidence>
<dbReference type="GO" id="GO:0005789">
    <property type="term" value="C:endoplasmic reticulum membrane"/>
    <property type="evidence" value="ECO:0000318"/>
    <property type="project" value="GO_Central"/>
</dbReference>
<name>A0A3Q2L0Q4_HORSE</name>
<proteinExistence type="predicted"/>
<dbReference type="Ensembl" id="ENSECAT00000134710.1">
    <property type="protein sequence ID" value="ENSECAP00000064362.1"/>
    <property type="gene ID" value="ENSECAG00000029294.2"/>
</dbReference>
<feature type="coiled-coil region" evidence="2">
    <location>
        <begin position="317"/>
        <end position="344"/>
    </location>
</feature>
<feature type="coiled-coil region" evidence="2">
    <location>
        <begin position="416"/>
        <end position="450"/>
    </location>
</feature>
<sequence>MEGLLPAIASAFQLILGYLWCALLVISESLSQRPGLPAFPWEILVCTVVVALIVKTGHIFRRGKSPGERCSACSEVSGECGENTGPENRAEEALQCPRVEASPLPLQTLCLAAMNTMVSTSALQDTVDLLEKALKSLPVKVSKANDANPISKSSEKDGEQLQKNTMNDLNENTPFPASPLVLRQDMPRWEKTAQEKEEKNGRLEQSNTQILSILKDQVGQILPAVAVPLHTVPLPDLLAQQMDDGNAEVQQKREAGKGEPPIPKSEVGLKGVTDDADLSAPLQSPEEEHQEGARRLWQEKQMKEELPRQIPSFQTEEATLQHENAKLESEIQKLKLKLQILHELHDEEVGPLYRKFFEEERVCSELDKKLLNVCWEMNSTYQLRNLYKKMAEDLAQEVKTCTSYYHKENLFQMQRAKESKRAAVLAERKLEELRRENEHNRQRLAMLEASFQPLPRGNFPPAAPPTVPRGPEVWGIPWAGRTPQEGRWPCHEASGVWGHLQI</sequence>
<evidence type="ECO:0000256" key="4">
    <source>
        <dbReference type="SAM" id="Phobius"/>
    </source>
</evidence>
<dbReference type="InParanoid" id="A0A3Q2L0Q4"/>
<dbReference type="AlphaFoldDB" id="A0A3Q2L0Q4"/>
<protein>
    <submittedName>
        <fullName evidence="5">Uncharacterized protein</fullName>
    </submittedName>
</protein>
<dbReference type="Ensembl" id="ENSECAT00000106831.1">
    <property type="protein sequence ID" value="ENSECAP00000059481.1"/>
    <property type="gene ID" value="ENSECAG00000029294.2"/>
</dbReference>
<feature type="transmembrane region" description="Helical" evidence="4">
    <location>
        <begin position="38"/>
        <end position="54"/>
    </location>
</feature>
<dbReference type="GO" id="GO:0009306">
    <property type="term" value="P:protein secretion"/>
    <property type="evidence" value="ECO:0000318"/>
    <property type="project" value="GO_Central"/>
</dbReference>
<evidence type="ECO:0000256" key="1">
    <source>
        <dbReference type="ARBA" id="ARBA00023054"/>
    </source>
</evidence>
<reference evidence="5 6" key="1">
    <citation type="journal article" date="2009" name="Science">
        <title>Genome sequence, comparative analysis, and population genetics of the domestic horse.</title>
        <authorList>
            <consortium name="Broad Institute Genome Sequencing Platform"/>
            <consortium name="Broad Institute Whole Genome Assembly Team"/>
            <person name="Wade C.M."/>
            <person name="Giulotto E."/>
            <person name="Sigurdsson S."/>
            <person name="Zoli M."/>
            <person name="Gnerre S."/>
            <person name="Imsland F."/>
            <person name="Lear T.L."/>
            <person name="Adelson D.L."/>
            <person name="Bailey E."/>
            <person name="Bellone R.R."/>
            <person name="Bloecker H."/>
            <person name="Distl O."/>
            <person name="Edgar R.C."/>
            <person name="Garber M."/>
            <person name="Leeb T."/>
            <person name="Mauceli E."/>
            <person name="MacLeod J.N."/>
            <person name="Penedo M.C.T."/>
            <person name="Raison J.M."/>
            <person name="Sharpe T."/>
            <person name="Vogel J."/>
            <person name="Andersson L."/>
            <person name="Antczak D.F."/>
            <person name="Biagi T."/>
            <person name="Binns M.M."/>
            <person name="Chowdhary B.P."/>
            <person name="Coleman S.J."/>
            <person name="Della Valle G."/>
            <person name="Fryc S."/>
            <person name="Guerin G."/>
            <person name="Hasegawa T."/>
            <person name="Hill E.W."/>
            <person name="Jurka J."/>
            <person name="Kiialainen A."/>
            <person name="Lindgren G."/>
            <person name="Liu J."/>
            <person name="Magnani E."/>
            <person name="Mickelson J.R."/>
            <person name="Murray J."/>
            <person name="Nergadze S.G."/>
            <person name="Onofrio R."/>
            <person name="Pedroni S."/>
            <person name="Piras M.F."/>
            <person name="Raudsepp T."/>
            <person name="Rocchi M."/>
            <person name="Roeed K.H."/>
            <person name="Ryder O.A."/>
            <person name="Searle S."/>
            <person name="Skow L."/>
            <person name="Swinburne J.E."/>
            <person name="Syvaenen A.C."/>
            <person name="Tozaki T."/>
            <person name="Valberg S.J."/>
            <person name="Vaudin M."/>
            <person name="White J.R."/>
            <person name="Zody M.C."/>
            <person name="Lander E.S."/>
            <person name="Lindblad-Toh K."/>
        </authorList>
    </citation>
    <scope>NUCLEOTIDE SEQUENCE [LARGE SCALE GENOMIC DNA]</scope>
    <source>
        <strain evidence="5 6">Thoroughbred</strain>
    </source>
</reference>
<feature type="region of interest" description="Disordered" evidence="3">
    <location>
        <begin position="245"/>
        <end position="270"/>
    </location>
</feature>
<dbReference type="InterPro" id="IPR051500">
    <property type="entry name" value="cTAGE_MIA/OTOR"/>
</dbReference>